<organism evidence="2 3">
    <name type="scientific">Acipenser oxyrinchus oxyrinchus</name>
    <dbReference type="NCBI Taxonomy" id="40147"/>
    <lineage>
        <taxon>Eukaryota</taxon>
        <taxon>Metazoa</taxon>
        <taxon>Chordata</taxon>
        <taxon>Craniata</taxon>
        <taxon>Vertebrata</taxon>
        <taxon>Euteleostomi</taxon>
        <taxon>Actinopterygii</taxon>
        <taxon>Chondrostei</taxon>
        <taxon>Acipenseriformes</taxon>
        <taxon>Acipenseridae</taxon>
        <taxon>Acipenser</taxon>
    </lineage>
</organism>
<keyword evidence="3" id="KW-1185">Reference proteome</keyword>
<protein>
    <submittedName>
        <fullName evidence="2">DEP domain-containing protein 7-like</fullName>
    </submittedName>
</protein>
<proteinExistence type="predicted"/>
<dbReference type="Pfam" id="PF00610">
    <property type="entry name" value="DEP"/>
    <property type="match status" value="1"/>
</dbReference>
<gene>
    <name evidence="2" type="primary">depdc7</name>
    <name evidence="2" type="ORF">AOXY_G9755</name>
</gene>
<sequence>MKRVFDFIFAKPEAWLRFLAPALEFSAATAETIFNIKRCYAGTLLVMAVDLTPRFRRINSQSRALREIAGTGFSGPFRATQLWKNIIHALQTQVEVKRRRQHLRTYNDCFTGSDAVDEVLSHLMQNIYFTCSEISRLKAVRLCQALMEAKVFESVGMKLFRKEKEMVFEDTNCSLYRFLDCDAVPSSAKRSVENVYPDKFSGKKKKIPRLEKVTTISNPLALESSDERIEKLLHTINLHPSLPPKVTSDQPSNLLSKKVVDDVWKQQTLLQLLQIIDLPILDSILESPVKMEQQTVPFCNHDDLVISNTCVDREVTHCLKLSLLDTWLSAAIDCLEYFPDQLIVIAGEHLSQQCEGEKEKMDVQKRLLFDTIAKYYNQEKGPLLTSRYFDIHTGIIELLEKRKNEESLDASQLCLRLLEPNVRDELRRLLAFMSVAAEPEGYKLQKQYDNRSVVCRTFTKAVVQNKSLSKTQTDQLAMFLMDNHTELFKTPIYLIETVRTKLHSLQHGWDPDTITTFTYCQQLTLEQYEEQREQATFKQLQQLIQEISQNASIPAKERKRLMKEFQKQHPVVFLQYFSDGF</sequence>
<dbReference type="InterPro" id="IPR036390">
    <property type="entry name" value="WH_DNA-bd_sf"/>
</dbReference>
<name>A0AAD8DF24_ACIOX</name>
<dbReference type="PANTHER" id="PTHR16206:SF10">
    <property type="entry name" value="DEP DOMAIN-CONTAINING PROTEIN 4"/>
    <property type="match status" value="1"/>
</dbReference>
<dbReference type="AlphaFoldDB" id="A0AAD8DF24"/>
<dbReference type="InterPro" id="IPR036388">
    <property type="entry name" value="WH-like_DNA-bd_sf"/>
</dbReference>
<dbReference type="Gene3D" id="1.10.10.10">
    <property type="entry name" value="Winged helix-like DNA-binding domain superfamily/Winged helix DNA-binding domain"/>
    <property type="match status" value="1"/>
</dbReference>
<evidence type="ECO:0000313" key="3">
    <source>
        <dbReference type="Proteomes" id="UP001230051"/>
    </source>
</evidence>
<reference evidence="2" key="1">
    <citation type="submission" date="2022-02" db="EMBL/GenBank/DDBJ databases">
        <title>Atlantic sturgeon de novo genome assembly.</title>
        <authorList>
            <person name="Stock M."/>
            <person name="Klopp C."/>
            <person name="Guiguen Y."/>
            <person name="Cabau C."/>
            <person name="Parinello H."/>
            <person name="Santidrian Yebra-Pimentel E."/>
            <person name="Kuhl H."/>
            <person name="Dirks R.P."/>
            <person name="Guessner J."/>
            <person name="Wuertz S."/>
            <person name="Du K."/>
            <person name="Schartl M."/>
        </authorList>
    </citation>
    <scope>NUCLEOTIDE SEQUENCE</scope>
    <source>
        <strain evidence="2">STURGEONOMICS-FGT-2020</strain>
        <tissue evidence="2">Whole blood</tissue>
    </source>
</reference>
<accession>A0AAD8DF24</accession>
<dbReference type="Proteomes" id="UP001230051">
    <property type="component" value="Unassembled WGS sequence"/>
</dbReference>
<dbReference type="CDD" id="cd04405">
    <property type="entry name" value="RhoGAP_BRCC3-like"/>
    <property type="match status" value="1"/>
</dbReference>
<dbReference type="SMART" id="SM00049">
    <property type="entry name" value="DEP"/>
    <property type="match status" value="1"/>
</dbReference>
<dbReference type="InterPro" id="IPR000591">
    <property type="entry name" value="DEP_dom"/>
</dbReference>
<dbReference type="EMBL" id="JAGXEW010000008">
    <property type="protein sequence ID" value="KAK1168867.1"/>
    <property type="molecule type" value="Genomic_DNA"/>
</dbReference>
<comment type="caution">
    <text evidence="2">The sequence shown here is derived from an EMBL/GenBank/DDBJ whole genome shotgun (WGS) entry which is preliminary data.</text>
</comment>
<dbReference type="PROSITE" id="PS50186">
    <property type="entry name" value="DEP"/>
    <property type="match status" value="1"/>
</dbReference>
<evidence type="ECO:0000259" key="1">
    <source>
        <dbReference type="PROSITE" id="PS50186"/>
    </source>
</evidence>
<dbReference type="PANTHER" id="PTHR16206">
    <property type="entry name" value="DEP DOMAIN-CONTAINING"/>
    <property type="match status" value="1"/>
</dbReference>
<evidence type="ECO:0000313" key="2">
    <source>
        <dbReference type="EMBL" id="KAK1168867.1"/>
    </source>
</evidence>
<feature type="domain" description="DEP" evidence="1">
    <location>
        <begin position="90"/>
        <end position="180"/>
    </location>
</feature>
<dbReference type="CDD" id="cd04446">
    <property type="entry name" value="DEP_DEPDC4"/>
    <property type="match status" value="1"/>
</dbReference>
<dbReference type="SUPFAM" id="SSF46785">
    <property type="entry name" value="Winged helix' DNA-binding domain"/>
    <property type="match status" value="1"/>
</dbReference>
<dbReference type="GO" id="GO:0035556">
    <property type="term" value="P:intracellular signal transduction"/>
    <property type="evidence" value="ECO:0007669"/>
    <property type="project" value="InterPro"/>
</dbReference>